<feature type="region of interest" description="Disordered" evidence="1">
    <location>
        <begin position="55"/>
        <end position="78"/>
    </location>
</feature>
<dbReference type="RefSeq" id="WP_139444763.1">
    <property type="nucleotide sequence ID" value="NZ_SMDR01000001.1"/>
</dbReference>
<accession>A0A5C4RTQ5</accession>
<evidence type="ECO:0000313" key="2">
    <source>
        <dbReference type="EMBL" id="TNJ34354.1"/>
    </source>
</evidence>
<dbReference type="AlphaFoldDB" id="A0A5C4RTQ5"/>
<dbReference type="OrthoDB" id="9808883at2"/>
<reference evidence="2 3" key="1">
    <citation type="submission" date="2019-03" db="EMBL/GenBank/DDBJ databases">
        <title>Arenimonas daejeonensis sp. nov., isolated from compost.</title>
        <authorList>
            <person name="Jeon C.O."/>
        </authorList>
    </citation>
    <scope>NUCLEOTIDE SEQUENCE [LARGE SCALE GENOMIC DNA]</scope>
    <source>
        <strain evidence="2 3">R29</strain>
    </source>
</reference>
<organism evidence="2 3">
    <name type="scientific">Arenimonas terrae</name>
    <dbReference type="NCBI Taxonomy" id="2546226"/>
    <lineage>
        <taxon>Bacteria</taxon>
        <taxon>Pseudomonadati</taxon>
        <taxon>Pseudomonadota</taxon>
        <taxon>Gammaproteobacteria</taxon>
        <taxon>Lysobacterales</taxon>
        <taxon>Lysobacteraceae</taxon>
        <taxon>Arenimonas</taxon>
    </lineage>
</organism>
<comment type="caution">
    <text evidence="2">The sequence shown here is derived from an EMBL/GenBank/DDBJ whole genome shotgun (WGS) entry which is preliminary data.</text>
</comment>
<dbReference type="InterPro" id="IPR010696">
    <property type="entry name" value="DUF1272"/>
</dbReference>
<evidence type="ECO:0000256" key="1">
    <source>
        <dbReference type="SAM" id="MobiDB-lite"/>
    </source>
</evidence>
<keyword evidence="3" id="KW-1185">Reference proteome</keyword>
<evidence type="ECO:0000313" key="3">
    <source>
        <dbReference type="Proteomes" id="UP000305760"/>
    </source>
</evidence>
<dbReference type="Proteomes" id="UP000305760">
    <property type="component" value="Unassembled WGS sequence"/>
</dbReference>
<sequence>MLQMRPGCERCDRDLPADQDGAWICSFECTFCSDCNNRTLHGRCPNCGGQLQPRPTRSGDALARHPASTARVFRPAPG</sequence>
<proteinExistence type="predicted"/>
<name>A0A5C4RTQ5_9GAMM</name>
<protein>
    <submittedName>
        <fullName evidence="2">DUF1272 domain-containing protein</fullName>
    </submittedName>
</protein>
<gene>
    <name evidence="2" type="ORF">E1B00_00750</name>
</gene>
<dbReference type="EMBL" id="SMDR01000001">
    <property type="protein sequence ID" value="TNJ34354.1"/>
    <property type="molecule type" value="Genomic_DNA"/>
</dbReference>
<dbReference type="Pfam" id="PF06906">
    <property type="entry name" value="DUF1272"/>
    <property type="match status" value="1"/>
</dbReference>